<accession>A0AAW2NA61</accession>
<keyword evidence="7" id="KW-0805">Transcription regulation</keyword>
<feature type="compositionally biased region" description="Low complexity" evidence="14">
    <location>
        <begin position="208"/>
        <end position="219"/>
    </location>
</feature>
<reference evidence="17" key="1">
    <citation type="submission" date="2020-06" db="EMBL/GenBank/DDBJ databases">
        <authorList>
            <person name="Li T."/>
            <person name="Hu X."/>
            <person name="Zhang T."/>
            <person name="Song X."/>
            <person name="Zhang H."/>
            <person name="Dai N."/>
            <person name="Sheng W."/>
            <person name="Hou X."/>
            <person name="Wei L."/>
        </authorList>
    </citation>
    <scope>NUCLEOTIDE SEQUENCE</scope>
    <source>
        <strain evidence="17">G02</strain>
        <tissue evidence="17">Leaf</tissue>
    </source>
</reference>
<evidence type="ECO:0000256" key="7">
    <source>
        <dbReference type="ARBA" id="ARBA00023015"/>
    </source>
</evidence>
<dbReference type="SUPFAM" id="SSF57959">
    <property type="entry name" value="Leucine zipper domain"/>
    <property type="match status" value="1"/>
</dbReference>
<feature type="compositionally biased region" description="Basic and acidic residues" evidence="14">
    <location>
        <begin position="496"/>
        <end position="505"/>
    </location>
</feature>
<evidence type="ECO:0000256" key="8">
    <source>
        <dbReference type="ARBA" id="ARBA00023125"/>
    </source>
</evidence>
<keyword evidence="6 15" id="KW-1133">Transmembrane helix</keyword>
<evidence type="ECO:0000256" key="2">
    <source>
        <dbReference type="ARBA" id="ARBA00004389"/>
    </source>
</evidence>
<evidence type="ECO:0000256" key="15">
    <source>
        <dbReference type="SAM" id="Phobius"/>
    </source>
</evidence>
<dbReference type="PANTHER" id="PTHR47416">
    <property type="entry name" value="BASIC-LEUCINE ZIPPER TRANSCRIPTION FACTOR F-RELATED"/>
    <property type="match status" value="1"/>
</dbReference>
<keyword evidence="9 15" id="KW-0472">Membrane</keyword>
<dbReference type="PROSITE" id="PS50217">
    <property type="entry name" value="BZIP"/>
    <property type="match status" value="1"/>
</dbReference>
<evidence type="ECO:0000313" key="17">
    <source>
        <dbReference type="EMBL" id="KAL0339805.1"/>
    </source>
</evidence>
<comment type="similarity">
    <text evidence="3">Belongs to the bZIP family.</text>
</comment>
<evidence type="ECO:0000256" key="6">
    <source>
        <dbReference type="ARBA" id="ARBA00022989"/>
    </source>
</evidence>
<evidence type="ECO:0000256" key="12">
    <source>
        <dbReference type="ARBA" id="ARBA00023242"/>
    </source>
</evidence>
<dbReference type="EMBL" id="JACGWJ010000020">
    <property type="protein sequence ID" value="KAL0339805.1"/>
    <property type="molecule type" value="Genomic_DNA"/>
</dbReference>
<keyword evidence="4 15" id="KW-0812">Transmembrane</keyword>
<feature type="domain" description="BZIP" evidence="16">
    <location>
        <begin position="292"/>
        <end position="352"/>
    </location>
</feature>
<dbReference type="InterPro" id="IPR004827">
    <property type="entry name" value="bZIP"/>
</dbReference>
<evidence type="ECO:0000256" key="13">
    <source>
        <dbReference type="ARBA" id="ARBA00065888"/>
    </source>
</evidence>
<dbReference type="GO" id="GO:0006950">
    <property type="term" value="P:response to stress"/>
    <property type="evidence" value="ECO:0007669"/>
    <property type="project" value="UniProtKB-ARBA"/>
</dbReference>
<reference evidence="17" key="2">
    <citation type="journal article" date="2024" name="Plant">
        <title>Genomic evolution and insights into agronomic trait innovations of Sesamum species.</title>
        <authorList>
            <person name="Miao H."/>
            <person name="Wang L."/>
            <person name="Qu L."/>
            <person name="Liu H."/>
            <person name="Sun Y."/>
            <person name="Le M."/>
            <person name="Wang Q."/>
            <person name="Wei S."/>
            <person name="Zheng Y."/>
            <person name="Lin W."/>
            <person name="Duan Y."/>
            <person name="Cao H."/>
            <person name="Xiong S."/>
            <person name="Wang X."/>
            <person name="Wei L."/>
            <person name="Li C."/>
            <person name="Ma Q."/>
            <person name="Ju M."/>
            <person name="Zhao R."/>
            <person name="Li G."/>
            <person name="Mu C."/>
            <person name="Tian Q."/>
            <person name="Mei H."/>
            <person name="Zhang T."/>
            <person name="Gao T."/>
            <person name="Zhang H."/>
        </authorList>
    </citation>
    <scope>NUCLEOTIDE SEQUENCE</scope>
    <source>
        <strain evidence="17">G02</strain>
    </source>
</reference>
<dbReference type="InterPro" id="IPR046347">
    <property type="entry name" value="bZIP_sf"/>
</dbReference>
<comment type="subcellular location">
    <subcellularLocation>
        <location evidence="2">Endoplasmic reticulum membrane</location>
        <topology evidence="2">Single-pass membrane protein</topology>
    </subcellularLocation>
    <subcellularLocation>
        <location evidence="1">Nucleus</location>
    </subcellularLocation>
</comment>
<dbReference type="AlphaFoldDB" id="A0AAW2NA61"/>
<evidence type="ECO:0000256" key="10">
    <source>
        <dbReference type="ARBA" id="ARBA00023163"/>
    </source>
</evidence>
<dbReference type="GO" id="GO:0003700">
    <property type="term" value="F:DNA-binding transcription factor activity"/>
    <property type="evidence" value="ECO:0007669"/>
    <property type="project" value="InterPro"/>
</dbReference>
<evidence type="ECO:0000256" key="14">
    <source>
        <dbReference type="SAM" id="MobiDB-lite"/>
    </source>
</evidence>
<feature type="transmembrane region" description="Helical" evidence="15">
    <location>
        <begin position="435"/>
        <end position="457"/>
    </location>
</feature>
<keyword evidence="8" id="KW-0238">DNA-binding</keyword>
<protein>
    <submittedName>
        <fullName evidence="17">BZIP transcription factor 17</fullName>
    </submittedName>
</protein>
<keyword evidence="12" id="KW-0539">Nucleus</keyword>
<feature type="region of interest" description="Disordered" evidence="14">
    <location>
        <begin position="122"/>
        <end position="310"/>
    </location>
</feature>
<dbReference type="Gene3D" id="1.20.5.170">
    <property type="match status" value="1"/>
</dbReference>
<keyword evidence="11" id="KW-0325">Glycoprotein</keyword>
<dbReference type="SMART" id="SM00338">
    <property type="entry name" value="BRLZ"/>
    <property type="match status" value="1"/>
</dbReference>
<evidence type="ECO:0000256" key="5">
    <source>
        <dbReference type="ARBA" id="ARBA00022824"/>
    </source>
</evidence>
<proteinExistence type="inferred from homology"/>
<evidence type="ECO:0000259" key="16">
    <source>
        <dbReference type="PROSITE" id="PS50217"/>
    </source>
</evidence>
<name>A0AAW2NA61_SESRA</name>
<feature type="region of interest" description="Disordered" evidence="14">
    <location>
        <begin position="409"/>
        <end position="430"/>
    </location>
</feature>
<dbReference type="GO" id="GO:0005789">
    <property type="term" value="C:endoplasmic reticulum membrane"/>
    <property type="evidence" value="ECO:0007669"/>
    <property type="project" value="UniProtKB-SubCell"/>
</dbReference>
<comment type="caution">
    <text evidence="17">The sequence shown here is derived from an EMBL/GenBank/DDBJ whole genome shotgun (WGS) entry which is preliminary data.</text>
</comment>
<evidence type="ECO:0000256" key="11">
    <source>
        <dbReference type="ARBA" id="ARBA00023180"/>
    </source>
</evidence>
<dbReference type="PANTHER" id="PTHR47416:SF3">
    <property type="entry name" value="BZIP TRANSCRIPTION FACTOR 17-RELATED"/>
    <property type="match status" value="1"/>
</dbReference>
<feature type="compositionally biased region" description="Polar residues" evidence="14">
    <location>
        <begin position="138"/>
        <end position="175"/>
    </location>
</feature>
<evidence type="ECO:0000256" key="1">
    <source>
        <dbReference type="ARBA" id="ARBA00004123"/>
    </source>
</evidence>
<dbReference type="Pfam" id="PF00170">
    <property type="entry name" value="bZIP_1"/>
    <property type="match status" value="1"/>
</dbReference>
<feature type="compositionally biased region" description="Basic and acidic residues" evidence="14">
    <location>
        <begin position="420"/>
        <end position="430"/>
    </location>
</feature>
<evidence type="ECO:0000256" key="4">
    <source>
        <dbReference type="ARBA" id="ARBA00022692"/>
    </source>
</evidence>
<dbReference type="GO" id="GO:0005634">
    <property type="term" value="C:nucleus"/>
    <property type="evidence" value="ECO:0007669"/>
    <property type="project" value="UniProtKB-SubCell"/>
</dbReference>
<feature type="compositionally biased region" description="Basic and acidic residues" evidence="14">
    <location>
        <begin position="122"/>
        <end position="133"/>
    </location>
</feature>
<dbReference type="FunFam" id="1.20.5.170:FF:000085">
    <property type="entry name" value="bZIP transcription factor 49"/>
    <property type="match status" value="1"/>
</dbReference>
<keyword evidence="5" id="KW-0256">Endoplasmic reticulum</keyword>
<dbReference type="GO" id="GO:0003677">
    <property type="term" value="F:DNA binding"/>
    <property type="evidence" value="ECO:0007669"/>
    <property type="project" value="UniProtKB-KW"/>
</dbReference>
<evidence type="ECO:0000256" key="3">
    <source>
        <dbReference type="ARBA" id="ARBA00007163"/>
    </source>
</evidence>
<dbReference type="CDD" id="cd14704">
    <property type="entry name" value="bZIP_HY5-like"/>
    <property type="match status" value="1"/>
</dbReference>
<organism evidence="17">
    <name type="scientific">Sesamum radiatum</name>
    <name type="common">Black benniseed</name>
    <dbReference type="NCBI Taxonomy" id="300843"/>
    <lineage>
        <taxon>Eukaryota</taxon>
        <taxon>Viridiplantae</taxon>
        <taxon>Streptophyta</taxon>
        <taxon>Embryophyta</taxon>
        <taxon>Tracheophyta</taxon>
        <taxon>Spermatophyta</taxon>
        <taxon>Magnoliopsida</taxon>
        <taxon>eudicotyledons</taxon>
        <taxon>Gunneridae</taxon>
        <taxon>Pentapetalae</taxon>
        <taxon>asterids</taxon>
        <taxon>lamiids</taxon>
        <taxon>Lamiales</taxon>
        <taxon>Pedaliaceae</taxon>
        <taxon>Sesamum</taxon>
    </lineage>
</organism>
<evidence type="ECO:0000256" key="9">
    <source>
        <dbReference type="ARBA" id="ARBA00023136"/>
    </source>
</evidence>
<comment type="subunit">
    <text evidence="13">Interacts with BZIP28.</text>
</comment>
<feature type="compositionally biased region" description="Polar residues" evidence="14">
    <location>
        <begin position="184"/>
        <end position="198"/>
    </location>
</feature>
<keyword evidence="10" id="KW-0804">Transcription</keyword>
<feature type="region of interest" description="Disordered" evidence="14">
    <location>
        <begin position="496"/>
        <end position="524"/>
    </location>
</feature>
<sequence>MVDSAVVAVDPPPPPLVGEFESSLPIPPLDATFFSQNLINNDTVPKDNQNDDVVLEDLDFDFSFDDLCLPSADDFGDLLNFTQLQQSNSQSGFDRNHAQFGPSLDQLHAVFKSTSAELRHLSGGEDFSGDHSLDGSGILSSASPGMESHQISGYLNMPSPESNGSNRGSTENSGADENGLNCPSPESQGSGNFGSNVSEDTDNCPARSVSDSPNSSNNSLRAGVVDQKIKLEESGNDNGNSSLLKRKKEGEDVMNNAESRTNKYRKSNCSEEDNNSTENNNSTNTGGVTEEEEKRKARLMRNRESAQLSRQRKKHYVEELEEKVRSMHTTIQDLNAKISYFMAENATLRQQMGSGAAPTAAPPPPMAPPPPGIYPHPAMMYPWMPCPPPYMMKPQGSQVPLVPIPRLKQHKPAQAPKTNKKVESKKNEGPKTKKVAGVSFLGLLFFIMLFGGLVPMVNVRYGGVREAFTGGQSYIRGGFNEKHYGRVLMVNGTEYSEKHGGRRDSSSNSSVQYGQRGGGEPSADELVRLGNGSEPLAASLYVPRNDKLVKIDGNLIIHSVLASEKAMASHGKGGGETGLAVPGDLARAISVPGVGRNGARLPHLRALGSGSTDKDNMQSKATEGKLQQWFREGLAGPMLSAGMCTEVFQFDVSAASASGAIVPATATRNISEEQNKNSTRLIKGKNRRILHSVPLTDSPLNISREHARRNSEKEGLNGNKNASSMVVSVLFDPREAGDADVDGMMGTKSLSRIFVVVLIDSVKYATYSCMLPFKGSALHLVTA</sequence>
<gene>
    <name evidence="17" type="ORF">Sradi_4497300</name>
</gene>
<feature type="compositionally biased region" description="Low complexity" evidence="14">
    <location>
        <begin position="276"/>
        <end position="288"/>
    </location>
</feature>